<dbReference type="SUPFAM" id="SSF51621">
    <property type="entry name" value="Phosphoenolpyruvate/pyruvate domain"/>
    <property type="match status" value="1"/>
</dbReference>
<dbReference type="InterPro" id="IPR015813">
    <property type="entry name" value="Pyrv/PenolPyrv_kinase-like_dom"/>
</dbReference>
<dbReference type="PANTHER" id="PTHR42905">
    <property type="entry name" value="PHOSPHOENOLPYRUVATE CARBOXYLASE"/>
    <property type="match status" value="1"/>
</dbReference>
<name>A0A0F9PQQ5_9ZZZZ</name>
<comment type="caution">
    <text evidence="1">The sequence shown here is derived from an EMBL/GenBank/DDBJ whole genome shotgun (WGS) entry which is preliminary data.</text>
</comment>
<evidence type="ECO:0000313" key="1">
    <source>
        <dbReference type="EMBL" id="KKN34110.1"/>
    </source>
</evidence>
<protein>
    <recommendedName>
        <fullName evidence="2">Carboxyvinyl-carboxyphosphonate phosphorylmutase</fullName>
    </recommendedName>
</protein>
<dbReference type="Pfam" id="PF13714">
    <property type="entry name" value="PEP_mutase"/>
    <property type="match status" value="1"/>
</dbReference>
<dbReference type="InterPro" id="IPR039556">
    <property type="entry name" value="ICL/PEPM"/>
</dbReference>
<dbReference type="Gene3D" id="6.10.250.2750">
    <property type="match status" value="1"/>
</dbReference>
<sequence>MIGLFARCMFEATRIYPSANVATGKEWRSSSNHLAKNERLELRKDHKTMLMDDNRQKLDEFIRLHHSTGAFLLPNAWDAGTARILEGLGFEALATTSAGLAFSMGIRDSSGSLSRSQVLDNARSIVEATNLPVSADLENGFGDAPEDCAQTVREAEKIGLCGGAIEDATGDPDNPIYEFEHAVDRIRAAVAAKSGPGFLITARAENFIYNRPDLNDTIRRLQAFEEAGADVVYAPGLPDIATVRAVCKSVSVPVNVVVGLSAASYTVDDLSAAGVKRISTGGSLARAALGEMIRAAQELKDCGTFGYSKRAISDADAASQMRVMPRAAN</sequence>
<organism evidence="1">
    <name type="scientific">marine sediment metagenome</name>
    <dbReference type="NCBI Taxonomy" id="412755"/>
    <lineage>
        <taxon>unclassified sequences</taxon>
        <taxon>metagenomes</taxon>
        <taxon>ecological metagenomes</taxon>
    </lineage>
</organism>
<reference evidence="1" key="1">
    <citation type="journal article" date="2015" name="Nature">
        <title>Complex archaea that bridge the gap between prokaryotes and eukaryotes.</title>
        <authorList>
            <person name="Spang A."/>
            <person name="Saw J.H."/>
            <person name="Jorgensen S.L."/>
            <person name="Zaremba-Niedzwiedzka K."/>
            <person name="Martijn J."/>
            <person name="Lind A.E."/>
            <person name="van Eijk R."/>
            <person name="Schleper C."/>
            <person name="Guy L."/>
            <person name="Ettema T.J."/>
        </authorList>
    </citation>
    <scope>NUCLEOTIDE SEQUENCE</scope>
</reference>
<evidence type="ECO:0008006" key="2">
    <source>
        <dbReference type="Google" id="ProtNLM"/>
    </source>
</evidence>
<dbReference type="Gene3D" id="3.20.20.60">
    <property type="entry name" value="Phosphoenolpyruvate-binding domains"/>
    <property type="match status" value="1"/>
</dbReference>
<dbReference type="CDD" id="cd00377">
    <property type="entry name" value="ICL_PEPM"/>
    <property type="match status" value="1"/>
</dbReference>
<proteinExistence type="predicted"/>
<dbReference type="EMBL" id="LAZR01002127">
    <property type="protein sequence ID" value="KKN34110.1"/>
    <property type="molecule type" value="Genomic_DNA"/>
</dbReference>
<dbReference type="AlphaFoldDB" id="A0A0F9PQQ5"/>
<dbReference type="InterPro" id="IPR040442">
    <property type="entry name" value="Pyrv_kinase-like_dom_sf"/>
</dbReference>
<dbReference type="PANTHER" id="PTHR42905:SF16">
    <property type="entry name" value="CARBOXYPHOSPHONOENOLPYRUVATE PHOSPHONOMUTASE-LIKE PROTEIN (AFU_ORTHOLOGUE AFUA_5G07230)"/>
    <property type="match status" value="1"/>
</dbReference>
<gene>
    <name evidence="1" type="ORF">LCGC14_0796900</name>
</gene>
<accession>A0A0F9PQQ5</accession>
<dbReference type="GO" id="GO:0003824">
    <property type="term" value="F:catalytic activity"/>
    <property type="evidence" value="ECO:0007669"/>
    <property type="project" value="InterPro"/>
</dbReference>